<dbReference type="EMBL" id="JABULH010000002">
    <property type="protein sequence ID" value="NTS64667.1"/>
    <property type="molecule type" value="Genomic_DNA"/>
</dbReference>
<dbReference type="InterPro" id="IPR058513">
    <property type="entry name" value="DUF8200"/>
</dbReference>
<keyword evidence="1" id="KW-0732">Signal</keyword>
<evidence type="ECO:0008006" key="4">
    <source>
        <dbReference type="Google" id="ProtNLM"/>
    </source>
</evidence>
<dbReference type="Pfam" id="PF26624">
    <property type="entry name" value="DUF8200"/>
    <property type="match status" value="1"/>
</dbReference>
<proteinExistence type="predicted"/>
<keyword evidence="3" id="KW-1185">Reference proteome</keyword>
<feature type="chain" id="PRO_5045854383" description="UrcA family protein" evidence="1">
    <location>
        <begin position="24"/>
        <end position="112"/>
    </location>
</feature>
<sequence>MIRRLASSLIATAAIIAATGVQAQAPGGYYVATPLAKVEKTRLITRSTLWSQQNGAFVAARAPERDTVLCQLVARNVGGLASFSAGGKAYDAAQLDKCNGKAGVPTQSVAAN</sequence>
<evidence type="ECO:0000256" key="1">
    <source>
        <dbReference type="SAM" id="SignalP"/>
    </source>
</evidence>
<evidence type="ECO:0000313" key="2">
    <source>
        <dbReference type="EMBL" id="NTS64667.1"/>
    </source>
</evidence>
<gene>
    <name evidence="2" type="ORF">HRV97_05800</name>
</gene>
<accession>A0ABX2JJP1</accession>
<comment type="caution">
    <text evidence="2">The sequence shown here is derived from an EMBL/GenBank/DDBJ whole genome shotgun (WGS) entry which is preliminary data.</text>
</comment>
<name>A0ABX2JJP1_9SPHN</name>
<feature type="signal peptide" evidence="1">
    <location>
        <begin position="1"/>
        <end position="23"/>
    </location>
</feature>
<dbReference type="InterPro" id="IPR058067">
    <property type="entry name" value="CC_3452-like"/>
</dbReference>
<reference evidence="2 3" key="1">
    <citation type="submission" date="2020-06" db="EMBL/GenBank/DDBJ databases">
        <title>Sphingomonas hominis sp. nov., a member of the Sphingomonas, isolated from the hair of a 22-year-old girl.</title>
        <authorList>
            <person name="Zhang D.-F."/>
            <person name="Cui X.-W."/>
        </authorList>
    </citation>
    <scope>NUCLEOTIDE SEQUENCE [LARGE SCALE GENOMIC DNA]</scope>
    <source>
        <strain evidence="2 3">HHU CXW</strain>
    </source>
</reference>
<dbReference type="NCBIfam" id="NF047636">
    <property type="entry name" value="CC_3452_fam"/>
    <property type="match status" value="1"/>
</dbReference>
<evidence type="ECO:0000313" key="3">
    <source>
        <dbReference type="Proteomes" id="UP000621447"/>
    </source>
</evidence>
<dbReference type="Proteomes" id="UP000621447">
    <property type="component" value="Unassembled WGS sequence"/>
</dbReference>
<organism evidence="2 3">
    <name type="scientific">Sphingomonas hominis</name>
    <dbReference type="NCBI Taxonomy" id="2741495"/>
    <lineage>
        <taxon>Bacteria</taxon>
        <taxon>Pseudomonadati</taxon>
        <taxon>Pseudomonadota</taxon>
        <taxon>Alphaproteobacteria</taxon>
        <taxon>Sphingomonadales</taxon>
        <taxon>Sphingomonadaceae</taxon>
        <taxon>Sphingomonas</taxon>
    </lineage>
</organism>
<dbReference type="RefSeq" id="WP_174192956.1">
    <property type="nucleotide sequence ID" value="NZ_JABULH010000002.1"/>
</dbReference>
<protein>
    <recommendedName>
        <fullName evidence="4">UrcA family protein</fullName>
    </recommendedName>
</protein>